<reference evidence="4 5" key="1">
    <citation type="journal article" date="2021" name="Nat. Commun.">
        <title>Genetic determinants of endophytism in the Arabidopsis root mycobiome.</title>
        <authorList>
            <person name="Mesny F."/>
            <person name="Miyauchi S."/>
            <person name="Thiergart T."/>
            <person name="Pickel B."/>
            <person name="Atanasova L."/>
            <person name="Karlsson M."/>
            <person name="Huettel B."/>
            <person name="Barry K.W."/>
            <person name="Haridas S."/>
            <person name="Chen C."/>
            <person name="Bauer D."/>
            <person name="Andreopoulos W."/>
            <person name="Pangilinan J."/>
            <person name="LaButti K."/>
            <person name="Riley R."/>
            <person name="Lipzen A."/>
            <person name="Clum A."/>
            <person name="Drula E."/>
            <person name="Henrissat B."/>
            <person name="Kohler A."/>
            <person name="Grigoriev I.V."/>
            <person name="Martin F.M."/>
            <person name="Hacquard S."/>
        </authorList>
    </citation>
    <scope>NUCLEOTIDE SEQUENCE [LARGE SCALE GENOMIC DNA]</scope>
    <source>
        <strain evidence="4 5">MPI-CAGE-CH-0241</strain>
    </source>
</reference>
<gene>
    <name evidence="4" type="ORF">B0T10DRAFT_135167</name>
</gene>
<evidence type="ECO:0008006" key="6">
    <source>
        <dbReference type="Google" id="ProtNLM"/>
    </source>
</evidence>
<proteinExistence type="predicted"/>
<sequence length="725" mass="82473">MKRLSEHALIEQQLSSEKSIIDSLNYTYRPIRHEAIPIAHKDTFSWAFSSTHSNLRDWIETGDGIFWVSGKAGSGKSTLMKFITGHSRTIESLNEWANPRNVTVAAHYFWGSGTMMQKSQQGLLQSLLHDIFRQAPSVIPRLVPHRWECAQKGSSLSSGPLMEAWTLAELSGVLRSISTATDLSMKICFFIDGLDEFEGDPLELCEILLEISKSVHIKLCVSSRPWNVFADAFGPNPLKKLLVHELTRADIEKFVTDQLQVHPRWTTNSIDMSLLERKKLVKEVANRAEGVFLWAFLVTRSLREGLSNDDTQSDMWRKLIRLPRDLEQLFRHMLETIDPVYHLKMSGMLQMTLHASNPLSVDLYWHLEKQLEDSNHAFRCPVQLQSPSQLTRQREQTSRRLNARTKGLLEVRNGRVEFLHRTVQDFLLAQNMSQYLESKLCVNIFYYISESYLASLKSFSSDNPIIPGIIRQGLGENGGIFIPHLHEALFSVAEAARTDDTPLNRTKICLLLDEYERATVMLLQSSQVTVRGIDDLKDKRLLFREEVLKHELSFYIEKKIQEDPAYFSPFSDSPLFAALAPIRNASSPFHPLPCLRTIDILLEHGEDPNSESQRQSDGHSCTAWSQFASRLLPASRDGRDRFCAVTESGLFSVLLSHGANPNEGGIFNWCGFLGGGPPALKWEKSWMIANKLYSPPTSYRHSYENQHSLAALRNTEAFFKATPKR</sequence>
<evidence type="ECO:0000256" key="1">
    <source>
        <dbReference type="ARBA" id="ARBA00022737"/>
    </source>
</evidence>
<evidence type="ECO:0000313" key="4">
    <source>
        <dbReference type="EMBL" id="KAH6884131.1"/>
    </source>
</evidence>
<dbReference type="PANTHER" id="PTHR10039">
    <property type="entry name" value="AMELOGENIN"/>
    <property type="match status" value="1"/>
</dbReference>
<keyword evidence="5" id="KW-1185">Reference proteome</keyword>
<dbReference type="Proteomes" id="UP000777438">
    <property type="component" value="Unassembled WGS sequence"/>
</dbReference>
<keyword evidence="1" id="KW-0677">Repeat</keyword>
<dbReference type="Gene3D" id="3.40.50.300">
    <property type="entry name" value="P-loop containing nucleotide triphosphate hydrolases"/>
    <property type="match status" value="1"/>
</dbReference>
<organism evidence="4 5">
    <name type="scientific">Thelonectria olida</name>
    <dbReference type="NCBI Taxonomy" id="1576542"/>
    <lineage>
        <taxon>Eukaryota</taxon>
        <taxon>Fungi</taxon>
        <taxon>Dikarya</taxon>
        <taxon>Ascomycota</taxon>
        <taxon>Pezizomycotina</taxon>
        <taxon>Sordariomycetes</taxon>
        <taxon>Hypocreomycetidae</taxon>
        <taxon>Hypocreales</taxon>
        <taxon>Nectriaceae</taxon>
        <taxon>Thelonectria</taxon>
    </lineage>
</organism>
<dbReference type="InterPro" id="IPR056884">
    <property type="entry name" value="NPHP3-like_N"/>
</dbReference>
<dbReference type="Pfam" id="PF25053">
    <property type="entry name" value="DUF7791"/>
    <property type="match status" value="1"/>
</dbReference>
<evidence type="ECO:0000313" key="5">
    <source>
        <dbReference type="Proteomes" id="UP000777438"/>
    </source>
</evidence>
<dbReference type="PANTHER" id="PTHR10039:SF5">
    <property type="entry name" value="NACHT DOMAIN-CONTAINING PROTEIN"/>
    <property type="match status" value="1"/>
</dbReference>
<feature type="domain" description="DUF7791" evidence="3">
    <location>
        <begin position="337"/>
        <end position="439"/>
    </location>
</feature>
<dbReference type="InterPro" id="IPR056693">
    <property type="entry name" value="DUF7791"/>
</dbReference>
<dbReference type="Pfam" id="PF24883">
    <property type="entry name" value="NPHP3_N"/>
    <property type="match status" value="1"/>
</dbReference>
<feature type="domain" description="Nephrocystin 3-like N-terminal" evidence="2">
    <location>
        <begin position="43"/>
        <end position="224"/>
    </location>
</feature>
<dbReference type="EMBL" id="JAGPYM010000021">
    <property type="protein sequence ID" value="KAH6884131.1"/>
    <property type="molecule type" value="Genomic_DNA"/>
</dbReference>
<name>A0A9P8W017_9HYPO</name>
<dbReference type="OrthoDB" id="443402at2759"/>
<comment type="caution">
    <text evidence="4">The sequence shown here is derived from an EMBL/GenBank/DDBJ whole genome shotgun (WGS) entry which is preliminary data.</text>
</comment>
<protein>
    <recommendedName>
        <fullName evidence="6">NACHT domain-containing protein</fullName>
    </recommendedName>
</protein>
<evidence type="ECO:0000259" key="2">
    <source>
        <dbReference type="Pfam" id="PF24883"/>
    </source>
</evidence>
<dbReference type="AlphaFoldDB" id="A0A9P8W017"/>
<evidence type="ECO:0000259" key="3">
    <source>
        <dbReference type="Pfam" id="PF25053"/>
    </source>
</evidence>
<dbReference type="InterPro" id="IPR027417">
    <property type="entry name" value="P-loop_NTPase"/>
</dbReference>
<accession>A0A9P8W017</accession>
<dbReference type="SUPFAM" id="SSF52540">
    <property type="entry name" value="P-loop containing nucleoside triphosphate hydrolases"/>
    <property type="match status" value="1"/>
</dbReference>